<sequence length="163" mass="18047">MGQQNQLQQQIGRQNQLQQQQIGQNQLQQPQMGQMACANLSKSALMGQARHLPMLPGQATQFNLDNQFLNWPHQKAGFMQGSQSHQWQFSWAVLARNASSGNDGVNQFGFSTQSKWPACLRPAKNDTGPTEAAAFTTKSTYYWPAVGLPGSGAVTYMHNHISQ</sequence>
<organism evidence="1 2">
    <name type="scientific">Salvia divinorum</name>
    <name type="common">Maria pastora</name>
    <name type="synonym">Diviner's sage</name>
    <dbReference type="NCBI Taxonomy" id="28513"/>
    <lineage>
        <taxon>Eukaryota</taxon>
        <taxon>Viridiplantae</taxon>
        <taxon>Streptophyta</taxon>
        <taxon>Embryophyta</taxon>
        <taxon>Tracheophyta</taxon>
        <taxon>Spermatophyta</taxon>
        <taxon>Magnoliopsida</taxon>
        <taxon>eudicotyledons</taxon>
        <taxon>Gunneridae</taxon>
        <taxon>Pentapetalae</taxon>
        <taxon>asterids</taxon>
        <taxon>lamiids</taxon>
        <taxon>Lamiales</taxon>
        <taxon>Lamiaceae</taxon>
        <taxon>Nepetoideae</taxon>
        <taxon>Mentheae</taxon>
        <taxon>Salviinae</taxon>
        <taxon>Salvia</taxon>
        <taxon>Salvia subgen. Calosphace</taxon>
    </lineage>
</organism>
<name>A0ABD1H5N9_SALDI</name>
<accession>A0ABD1H5N9</accession>
<reference evidence="1 2" key="1">
    <citation type="submission" date="2024-06" db="EMBL/GenBank/DDBJ databases">
        <title>A chromosome level genome sequence of Diviner's sage (Salvia divinorum).</title>
        <authorList>
            <person name="Ford S.A."/>
            <person name="Ro D.-K."/>
            <person name="Ness R.W."/>
            <person name="Phillips M.A."/>
        </authorList>
    </citation>
    <scope>NUCLEOTIDE SEQUENCE [LARGE SCALE GENOMIC DNA]</scope>
    <source>
        <strain evidence="1">SAF-2024a</strain>
        <tissue evidence="1">Leaf</tissue>
    </source>
</reference>
<evidence type="ECO:0000313" key="2">
    <source>
        <dbReference type="Proteomes" id="UP001567538"/>
    </source>
</evidence>
<dbReference type="Proteomes" id="UP001567538">
    <property type="component" value="Unassembled WGS sequence"/>
</dbReference>
<protein>
    <submittedName>
        <fullName evidence="1">Uncharacterized protein</fullName>
    </submittedName>
</protein>
<gene>
    <name evidence="1" type="ORF">AAHA92_19528</name>
</gene>
<dbReference type="EMBL" id="JBEAFC010000007">
    <property type="protein sequence ID" value="KAL1551721.1"/>
    <property type="molecule type" value="Genomic_DNA"/>
</dbReference>
<keyword evidence="2" id="KW-1185">Reference proteome</keyword>
<dbReference type="AlphaFoldDB" id="A0ABD1H5N9"/>
<proteinExistence type="predicted"/>
<evidence type="ECO:0000313" key="1">
    <source>
        <dbReference type="EMBL" id="KAL1551721.1"/>
    </source>
</evidence>
<comment type="caution">
    <text evidence="1">The sequence shown here is derived from an EMBL/GenBank/DDBJ whole genome shotgun (WGS) entry which is preliminary data.</text>
</comment>